<evidence type="ECO:0000256" key="3">
    <source>
        <dbReference type="ARBA" id="ARBA00023203"/>
    </source>
</evidence>
<dbReference type="GO" id="GO:0005856">
    <property type="term" value="C:cytoskeleton"/>
    <property type="evidence" value="ECO:0007669"/>
    <property type="project" value="UniProtKB-SubCell"/>
</dbReference>
<dbReference type="Gramene" id="AUR62042733-RA">
    <property type="protein sequence ID" value="AUR62042733-RA:cds"/>
    <property type="gene ID" value="AUR62042733"/>
</dbReference>
<dbReference type="AlphaFoldDB" id="A0A803N9U9"/>
<dbReference type="SUPFAM" id="SSF55770">
    <property type="entry name" value="Profilin (actin-binding protein)"/>
    <property type="match status" value="1"/>
</dbReference>
<name>A0A803N9U9_CHEQI</name>
<sequence length="73" mass="8329">MAFPVTTNDSISFNVKGRCEIDKEFKQFKPDEITSVVKDFEEPGTLASTRFHLSGAKYMVINLGLLFVERRVE</sequence>
<dbReference type="GO" id="GO:0003779">
    <property type="term" value="F:actin binding"/>
    <property type="evidence" value="ECO:0007669"/>
    <property type="project" value="UniProtKB-KW"/>
</dbReference>
<keyword evidence="2" id="KW-0963">Cytoplasm</keyword>
<dbReference type="InterPro" id="IPR005455">
    <property type="entry name" value="PFN_euk"/>
</dbReference>
<dbReference type="InterPro" id="IPR036140">
    <property type="entry name" value="PFN_sf"/>
</dbReference>
<organism evidence="5 6">
    <name type="scientific">Chenopodium quinoa</name>
    <name type="common">Quinoa</name>
    <dbReference type="NCBI Taxonomy" id="63459"/>
    <lineage>
        <taxon>Eukaryota</taxon>
        <taxon>Viridiplantae</taxon>
        <taxon>Streptophyta</taxon>
        <taxon>Embryophyta</taxon>
        <taxon>Tracheophyta</taxon>
        <taxon>Spermatophyta</taxon>
        <taxon>Magnoliopsida</taxon>
        <taxon>eudicotyledons</taxon>
        <taxon>Gunneridae</taxon>
        <taxon>Pentapetalae</taxon>
        <taxon>Caryophyllales</taxon>
        <taxon>Chenopodiaceae</taxon>
        <taxon>Chenopodioideae</taxon>
        <taxon>Atripliceae</taxon>
        <taxon>Chenopodium</taxon>
    </lineage>
</organism>
<protein>
    <submittedName>
        <fullName evidence="5">Uncharacterized protein</fullName>
    </submittedName>
</protein>
<keyword evidence="4" id="KW-0206">Cytoskeleton</keyword>
<evidence type="ECO:0000256" key="2">
    <source>
        <dbReference type="ARBA" id="ARBA00022490"/>
    </source>
</evidence>
<evidence type="ECO:0000313" key="6">
    <source>
        <dbReference type="Proteomes" id="UP000596660"/>
    </source>
</evidence>
<dbReference type="EnsemblPlants" id="AUR62042733-RA">
    <property type="protein sequence ID" value="AUR62042733-RA:cds"/>
    <property type="gene ID" value="AUR62042733"/>
</dbReference>
<reference evidence="5" key="1">
    <citation type="journal article" date="2017" name="Nature">
        <title>The genome of Chenopodium quinoa.</title>
        <authorList>
            <person name="Jarvis D.E."/>
            <person name="Ho Y.S."/>
            <person name="Lightfoot D.J."/>
            <person name="Schmoeckel S.M."/>
            <person name="Li B."/>
            <person name="Borm T.J.A."/>
            <person name="Ohyanagi H."/>
            <person name="Mineta K."/>
            <person name="Michell C.T."/>
            <person name="Saber N."/>
            <person name="Kharbatia N.M."/>
            <person name="Rupper R.R."/>
            <person name="Sharp A.R."/>
            <person name="Dally N."/>
            <person name="Boughton B.A."/>
            <person name="Woo Y.H."/>
            <person name="Gao G."/>
            <person name="Schijlen E.G.W.M."/>
            <person name="Guo X."/>
            <person name="Momin A.A."/>
            <person name="Negrao S."/>
            <person name="Al-Babili S."/>
            <person name="Gehring C."/>
            <person name="Roessner U."/>
            <person name="Jung C."/>
            <person name="Murphy K."/>
            <person name="Arold S.T."/>
            <person name="Gojobori T."/>
            <person name="van der Linden C.G."/>
            <person name="van Loo E.N."/>
            <person name="Jellen E.N."/>
            <person name="Maughan P.J."/>
            <person name="Tester M."/>
        </authorList>
    </citation>
    <scope>NUCLEOTIDE SEQUENCE [LARGE SCALE GENOMIC DNA]</scope>
    <source>
        <strain evidence="5">cv. PI 614886</strain>
    </source>
</reference>
<dbReference type="Gene3D" id="3.30.450.30">
    <property type="entry name" value="Dynein light chain 2a, cytoplasmic"/>
    <property type="match status" value="1"/>
</dbReference>
<dbReference type="PRINTS" id="PR00392">
    <property type="entry name" value="PROFILIN"/>
</dbReference>
<keyword evidence="3" id="KW-0009">Actin-binding</keyword>
<accession>A0A803N9U9</accession>
<comment type="subcellular location">
    <subcellularLocation>
        <location evidence="1">Cytoplasm</location>
        <location evidence="1">Cytoskeleton</location>
    </subcellularLocation>
</comment>
<evidence type="ECO:0000313" key="5">
    <source>
        <dbReference type="EnsemblPlants" id="AUR62042733-RA:cds"/>
    </source>
</evidence>
<keyword evidence="6" id="KW-1185">Reference proteome</keyword>
<proteinExistence type="predicted"/>
<reference evidence="5" key="2">
    <citation type="submission" date="2021-03" db="UniProtKB">
        <authorList>
            <consortium name="EnsemblPlants"/>
        </authorList>
    </citation>
    <scope>IDENTIFICATION</scope>
</reference>
<evidence type="ECO:0000256" key="4">
    <source>
        <dbReference type="ARBA" id="ARBA00023212"/>
    </source>
</evidence>
<evidence type="ECO:0000256" key="1">
    <source>
        <dbReference type="ARBA" id="ARBA00004245"/>
    </source>
</evidence>
<dbReference type="Proteomes" id="UP000596660">
    <property type="component" value="Unplaced"/>
</dbReference>